<dbReference type="SUPFAM" id="SSF48403">
    <property type="entry name" value="Ankyrin repeat"/>
    <property type="match status" value="2"/>
</dbReference>
<dbReference type="PROSITE" id="PS50297">
    <property type="entry name" value="ANK_REP_REGION"/>
    <property type="match status" value="4"/>
</dbReference>
<keyword evidence="4" id="KW-1185">Reference proteome</keyword>
<feature type="repeat" description="ANK" evidence="1">
    <location>
        <begin position="333"/>
        <end position="365"/>
    </location>
</feature>
<feature type="repeat" description="ANK" evidence="1">
    <location>
        <begin position="300"/>
        <end position="332"/>
    </location>
</feature>
<dbReference type="Pfam" id="PF11929">
    <property type="entry name" value="DUF3447"/>
    <property type="match status" value="1"/>
</dbReference>
<protein>
    <recommendedName>
        <fullName evidence="2">DUF3447 domain-containing protein</fullName>
    </recommendedName>
</protein>
<feature type="repeat" description="ANK" evidence="1">
    <location>
        <begin position="432"/>
        <end position="464"/>
    </location>
</feature>
<feature type="repeat" description="ANK" evidence="1">
    <location>
        <begin position="399"/>
        <end position="431"/>
    </location>
</feature>
<dbReference type="Gene3D" id="1.25.40.20">
    <property type="entry name" value="Ankyrin repeat-containing domain"/>
    <property type="match status" value="4"/>
</dbReference>
<dbReference type="PANTHER" id="PTHR24182">
    <property type="entry name" value="ANKYRIN REPEAT AND SOCS BOX CONTAINING 4"/>
    <property type="match status" value="1"/>
</dbReference>
<name>A2DTI3_TRIV3</name>
<dbReference type="SMART" id="SM00248">
    <property type="entry name" value="ANK"/>
    <property type="match status" value="8"/>
</dbReference>
<evidence type="ECO:0000256" key="1">
    <source>
        <dbReference type="PROSITE-ProRule" id="PRU00023"/>
    </source>
</evidence>
<dbReference type="KEGG" id="tva:4774300"/>
<dbReference type="Proteomes" id="UP000001542">
    <property type="component" value="Unassembled WGS sequence"/>
</dbReference>
<dbReference type="VEuPathDB" id="TrichDB:TVAGG3_0593680"/>
<feature type="domain" description="DUF3447" evidence="2">
    <location>
        <begin position="187"/>
        <end position="260"/>
    </location>
</feature>
<dbReference type="SMR" id="A2DTI3"/>
<dbReference type="RefSeq" id="XP_001328515.1">
    <property type="nucleotide sequence ID" value="XM_001328480.1"/>
</dbReference>
<dbReference type="PRINTS" id="PR01415">
    <property type="entry name" value="ANKYRIN"/>
</dbReference>
<reference evidence="3" key="2">
    <citation type="journal article" date="2007" name="Science">
        <title>Draft genome sequence of the sexually transmitted pathogen Trichomonas vaginalis.</title>
        <authorList>
            <person name="Carlton J.M."/>
            <person name="Hirt R.P."/>
            <person name="Silva J.C."/>
            <person name="Delcher A.L."/>
            <person name="Schatz M."/>
            <person name="Zhao Q."/>
            <person name="Wortman J.R."/>
            <person name="Bidwell S.L."/>
            <person name="Alsmark U.C.M."/>
            <person name="Besteiro S."/>
            <person name="Sicheritz-Ponten T."/>
            <person name="Noel C.J."/>
            <person name="Dacks J.B."/>
            <person name="Foster P.G."/>
            <person name="Simillion C."/>
            <person name="Van de Peer Y."/>
            <person name="Miranda-Saavedra D."/>
            <person name="Barton G.J."/>
            <person name="Westrop G.D."/>
            <person name="Mueller S."/>
            <person name="Dessi D."/>
            <person name="Fiori P.L."/>
            <person name="Ren Q."/>
            <person name="Paulsen I."/>
            <person name="Zhang H."/>
            <person name="Bastida-Corcuera F.D."/>
            <person name="Simoes-Barbosa A."/>
            <person name="Brown M.T."/>
            <person name="Hayes R.D."/>
            <person name="Mukherjee M."/>
            <person name="Okumura C.Y."/>
            <person name="Schneider R."/>
            <person name="Smith A.J."/>
            <person name="Vanacova S."/>
            <person name="Villalvazo M."/>
            <person name="Haas B.J."/>
            <person name="Pertea M."/>
            <person name="Feldblyum T.V."/>
            <person name="Utterback T.R."/>
            <person name="Shu C.L."/>
            <person name="Osoegawa K."/>
            <person name="de Jong P.J."/>
            <person name="Hrdy I."/>
            <person name="Horvathova L."/>
            <person name="Zubacova Z."/>
            <person name="Dolezal P."/>
            <person name="Malik S.B."/>
            <person name="Logsdon J.M. Jr."/>
            <person name="Henze K."/>
            <person name="Gupta A."/>
            <person name="Wang C.C."/>
            <person name="Dunne R.L."/>
            <person name="Upcroft J.A."/>
            <person name="Upcroft P."/>
            <person name="White O."/>
            <person name="Salzberg S.L."/>
            <person name="Tang P."/>
            <person name="Chiu C.-H."/>
            <person name="Lee Y.-S."/>
            <person name="Embley T.M."/>
            <person name="Coombs G.H."/>
            <person name="Mottram J.C."/>
            <person name="Tachezy J."/>
            <person name="Fraser-Liggett C.M."/>
            <person name="Johnson P.J."/>
        </authorList>
    </citation>
    <scope>NUCLEOTIDE SEQUENCE [LARGE SCALE GENOMIC DNA]</scope>
    <source>
        <strain evidence="3">G3</strain>
    </source>
</reference>
<dbReference type="STRING" id="5722.A2DTI3"/>
<dbReference type="PANTHER" id="PTHR24182:SF13">
    <property type="entry name" value="LD18443P"/>
    <property type="match status" value="1"/>
</dbReference>
<dbReference type="PROSITE" id="PS50088">
    <property type="entry name" value="ANK_REPEAT"/>
    <property type="match status" value="5"/>
</dbReference>
<dbReference type="Pfam" id="PF13606">
    <property type="entry name" value="Ank_3"/>
    <property type="match status" value="1"/>
</dbReference>
<dbReference type="InParanoid" id="A2DTI3"/>
<reference evidence="3" key="1">
    <citation type="submission" date="2006-10" db="EMBL/GenBank/DDBJ databases">
        <authorList>
            <person name="Amadeo P."/>
            <person name="Zhao Q."/>
            <person name="Wortman J."/>
            <person name="Fraser-Liggett C."/>
            <person name="Carlton J."/>
        </authorList>
    </citation>
    <scope>NUCLEOTIDE SEQUENCE</scope>
    <source>
        <strain evidence="3">G3</strain>
    </source>
</reference>
<dbReference type="OrthoDB" id="194358at2759"/>
<feature type="repeat" description="ANK" evidence="1">
    <location>
        <begin position="366"/>
        <end position="398"/>
    </location>
</feature>
<dbReference type="Pfam" id="PF12796">
    <property type="entry name" value="Ank_2"/>
    <property type="match status" value="2"/>
</dbReference>
<dbReference type="eggNOG" id="KOG4177">
    <property type="taxonomic scope" value="Eukaryota"/>
</dbReference>
<dbReference type="VEuPathDB" id="TrichDB:TVAG_423450"/>
<dbReference type="InterPro" id="IPR020683">
    <property type="entry name" value="DUF3447"/>
</dbReference>
<evidence type="ECO:0000313" key="3">
    <source>
        <dbReference type="EMBL" id="EAY16292.1"/>
    </source>
</evidence>
<keyword evidence="1" id="KW-0040">ANK repeat</keyword>
<evidence type="ECO:0000313" key="4">
    <source>
        <dbReference type="Proteomes" id="UP000001542"/>
    </source>
</evidence>
<organism evidence="3 4">
    <name type="scientific">Trichomonas vaginalis (strain ATCC PRA-98 / G3)</name>
    <dbReference type="NCBI Taxonomy" id="412133"/>
    <lineage>
        <taxon>Eukaryota</taxon>
        <taxon>Metamonada</taxon>
        <taxon>Parabasalia</taxon>
        <taxon>Trichomonadida</taxon>
        <taxon>Trichomonadidae</taxon>
        <taxon>Trichomonas</taxon>
    </lineage>
</organism>
<evidence type="ECO:0000259" key="2">
    <source>
        <dbReference type="Pfam" id="PF11929"/>
    </source>
</evidence>
<dbReference type="InterPro" id="IPR002110">
    <property type="entry name" value="Ankyrin_rpt"/>
</dbReference>
<proteinExistence type="predicted"/>
<dbReference type="InterPro" id="IPR036770">
    <property type="entry name" value="Ankyrin_rpt-contain_sf"/>
</dbReference>
<gene>
    <name evidence="3" type="ORF">TVAG_423450</name>
</gene>
<accession>A2DTI3</accession>
<dbReference type="AlphaFoldDB" id="A2DTI3"/>
<sequence length="490" mass="56048">MESNEDFIETMKKIYRLNTSDAKEIESLYQDVKNKLIETKIVAVNKVLKILDHSAIFRNRYLRSCLAIMKRVLEDYHPKPSRAIRPIFQYLLLEENGIVYDEEHLKQLEIYESRNFSSSVHNYDTINRAIMNDDYKSLVFFLEKEGFDQDAILISEFYPYALLSLLDLCCYHGSVECFKLLLTKVEPKITQNCLDFAFSSGNPEILNECLKYRKPSHNCMRYAIFSHNIDFVMYLFQQHQIPIDLLACVIYNNLEAFLAYYDLTKDIDECFIYSACLNLPSLWEYFLSNGANINARSKQGKTTALHYAAMYNCYQAAEFLISHGIYIDAKQDTGMNALHKAANFNSIEIAAVLISHGIDIIGKDFHGKTALHYASEDDNKEIANLLISHGADINAKENYGFNPLHIATLKNHQDIVNLLVISGADTNLTNIENRTALHIAAENGYLEIANMLLLHSASINIIDENGYTALDIAIEFNNEKIAEFLLNQVL</sequence>
<dbReference type="EMBL" id="DS113244">
    <property type="protein sequence ID" value="EAY16292.1"/>
    <property type="molecule type" value="Genomic_DNA"/>
</dbReference>